<feature type="compositionally biased region" description="Polar residues" evidence="5">
    <location>
        <begin position="94"/>
        <end position="109"/>
    </location>
</feature>
<evidence type="ECO:0000256" key="5">
    <source>
        <dbReference type="SAM" id="MobiDB-lite"/>
    </source>
</evidence>
<proteinExistence type="predicted"/>
<feature type="transmembrane region" description="Helical" evidence="6">
    <location>
        <begin position="164"/>
        <end position="183"/>
    </location>
</feature>
<feature type="transmembrane region" description="Helical" evidence="6">
    <location>
        <begin position="432"/>
        <end position="450"/>
    </location>
</feature>
<feature type="transmembrane region" description="Helical" evidence="6">
    <location>
        <begin position="130"/>
        <end position="152"/>
    </location>
</feature>
<feature type="domain" description="Major facilitator superfamily (MFS) profile" evidence="7">
    <location>
        <begin position="128"/>
        <end position="520"/>
    </location>
</feature>
<dbReference type="GO" id="GO:0022857">
    <property type="term" value="F:transmembrane transporter activity"/>
    <property type="evidence" value="ECO:0007669"/>
    <property type="project" value="InterPro"/>
</dbReference>
<evidence type="ECO:0000256" key="1">
    <source>
        <dbReference type="ARBA" id="ARBA00004651"/>
    </source>
</evidence>
<dbReference type="CDD" id="cd17489">
    <property type="entry name" value="MFS_YfcJ_like"/>
    <property type="match status" value="1"/>
</dbReference>
<dbReference type="Gene3D" id="1.20.1250.20">
    <property type="entry name" value="MFS general substrate transporter like domains"/>
    <property type="match status" value="1"/>
</dbReference>
<evidence type="ECO:0000259" key="7">
    <source>
        <dbReference type="PROSITE" id="PS50850"/>
    </source>
</evidence>
<dbReference type="InterPro" id="IPR036259">
    <property type="entry name" value="MFS_trans_sf"/>
</dbReference>
<feature type="transmembrane region" description="Helical" evidence="6">
    <location>
        <begin position="253"/>
        <end position="273"/>
    </location>
</feature>
<accession>A0A2M9HPP4</accession>
<reference evidence="8 9" key="1">
    <citation type="submission" date="2017-11" db="EMBL/GenBank/DDBJ databases">
        <title>Draft genome sequences of strains TRE 1, TRE D, TRE H and TRI 7, isolated from tamarins, belonging to four potential novel Bifidobacterium species.</title>
        <authorList>
            <person name="Mattarelli P."/>
            <person name="Modesto M."/>
            <person name="Bonetti A."/>
            <person name="Puglisi E."/>
            <person name="Morelli L."/>
        </authorList>
    </citation>
    <scope>NUCLEOTIDE SEQUENCE [LARGE SCALE GENOMIC DNA]</scope>
    <source>
        <strain evidence="9">TRED</strain>
    </source>
</reference>
<dbReference type="InterPro" id="IPR011701">
    <property type="entry name" value="MFS"/>
</dbReference>
<feature type="transmembrane region" description="Helical" evidence="6">
    <location>
        <begin position="279"/>
        <end position="302"/>
    </location>
</feature>
<feature type="transmembrane region" description="Helical" evidence="6">
    <location>
        <begin position="497"/>
        <end position="516"/>
    </location>
</feature>
<evidence type="ECO:0000313" key="8">
    <source>
        <dbReference type="EMBL" id="PJM78783.1"/>
    </source>
</evidence>
<keyword evidence="2 6" id="KW-0812">Transmembrane</keyword>
<feature type="transmembrane region" description="Helical" evidence="6">
    <location>
        <begin position="471"/>
        <end position="491"/>
    </location>
</feature>
<dbReference type="InterPro" id="IPR052714">
    <property type="entry name" value="MFS_Exporter"/>
</dbReference>
<dbReference type="Pfam" id="PF07690">
    <property type="entry name" value="MFS_1"/>
    <property type="match status" value="1"/>
</dbReference>
<dbReference type="Proteomes" id="UP000228755">
    <property type="component" value="Unassembled WGS sequence"/>
</dbReference>
<evidence type="ECO:0000256" key="6">
    <source>
        <dbReference type="SAM" id="Phobius"/>
    </source>
</evidence>
<dbReference type="SUPFAM" id="SSF103473">
    <property type="entry name" value="MFS general substrate transporter"/>
    <property type="match status" value="1"/>
</dbReference>
<gene>
    <name evidence="8" type="ORF">CUU80_07380</name>
</gene>
<feature type="transmembrane region" description="Helical" evidence="6">
    <location>
        <begin position="195"/>
        <end position="213"/>
    </location>
</feature>
<keyword evidence="4 6" id="KW-0472">Membrane</keyword>
<feature type="transmembrane region" description="Helical" evidence="6">
    <location>
        <begin position="219"/>
        <end position="241"/>
    </location>
</feature>
<keyword evidence="9" id="KW-1185">Reference proteome</keyword>
<dbReference type="PANTHER" id="PTHR23531:SF1">
    <property type="entry name" value="QUINOLENE RESISTANCE PROTEIN NORA"/>
    <property type="match status" value="1"/>
</dbReference>
<comment type="caution">
    <text evidence="8">The sequence shown here is derived from an EMBL/GenBank/DDBJ whole genome shotgun (WGS) entry which is preliminary data.</text>
</comment>
<dbReference type="OrthoDB" id="9814001at2"/>
<evidence type="ECO:0000313" key="9">
    <source>
        <dbReference type="Proteomes" id="UP000228755"/>
    </source>
</evidence>
<dbReference type="EMBL" id="PGLQ01000004">
    <property type="protein sequence ID" value="PJM78783.1"/>
    <property type="molecule type" value="Genomic_DNA"/>
</dbReference>
<dbReference type="PANTHER" id="PTHR23531">
    <property type="entry name" value="QUINOLENE RESISTANCE PROTEIN NORA"/>
    <property type="match status" value="1"/>
</dbReference>
<feature type="transmembrane region" description="Helical" evidence="6">
    <location>
        <begin position="408"/>
        <end position="426"/>
    </location>
</feature>
<evidence type="ECO:0000256" key="3">
    <source>
        <dbReference type="ARBA" id="ARBA00022989"/>
    </source>
</evidence>
<evidence type="ECO:0000256" key="4">
    <source>
        <dbReference type="ARBA" id="ARBA00023136"/>
    </source>
</evidence>
<protein>
    <submittedName>
        <fullName evidence="8">MFS transporter</fullName>
    </submittedName>
</protein>
<comment type="subcellular location">
    <subcellularLocation>
        <location evidence="1">Cell membrane</location>
        <topology evidence="1">Multi-pass membrane protein</topology>
    </subcellularLocation>
</comment>
<keyword evidence="3 6" id="KW-1133">Transmembrane helix</keyword>
<name>A0A2M9HPP4_9BIFI</name>
<feature type="transmembrane region" description="Helical" evidence="6">
    <location>
        <begin position="379"/>
        <end position="396"/>
    </location>
</feature>
<organism evidence="8 9">
    <name type="scientific">Bifidobacterium scaligerum</name>
    <dbReference type="NCBI Taxonomy" id="2052656"/>
    <lineage>
        <taxon>Bacteria</taxon>
        <taxon>Bacillati</taxon>
        <taxon>Actinomycetota</taxon>
        <taxon>Actinomycetes</taxon>
        <taxon>Bifidobacteriales</taxon>
        <taxon>Bifidobacteriaceae</taxon>
        <taxon>Bifidobacterium</taxon>
    </lineage>
</organism>
<dbReference type="AlphaFoldDB" id="A0A2M9HPP4"/>
<feature type="transmembrane region" description="Helical" evidence="6">
    <location>
        <begin position="341"/>
        <end position="359"/>
    </location>
</feature>
<feature type="region of interest" description="Disordered" evidence="5">
    <location>
        <begin position="94"/>
        <end position="116"/>
    </location>
</feature>
<dbReference type="PROSITE" id="PS50850">
    <property type="entry name" value="MFS"/>
    <property type="match status" value="1"/>
</dbReference>
<sequence>MLKAGDLFDQCGCRKMQPMRRLIETTAFPCRDDGGQPSVIHARHLLSSPAIVRRVTTKRVHSRQNRGHRLTPNPHAILYNALLGSAAMGSSNDCSSIRRTTHMPSSSAKTLGFTPANEPQDNDKFMNGSIILIMAAAFFYMSATMMGTTLIVGYSHTLGASGEFAGIIAGTMNIVSLFCRPWAGRLSDRIPMKRFSTIAVLLMIAANAGYMVSPHASTLFAARIINGIGFSGLSVCLAAWMSSLIPLAHIGKAMGYYGLANALAMALGPAVGIRICASLGYRAAFAVTTAAMAAALVMVMLVRRGGSPSTPRTPTKESTPILMSTQQSQHPTFRDRIEQVISIRVIPVAAVFMLFAIPYCATQSYIVTYTQARHLPVNVSLFFPLYAVALLILRIAMRNMFDRRSFRWFLWFCAACMIVALSALAVLNDNGVLLIASIFMAASYGIMSSVSQSSAVRLAGTGHGGRGNATYYIGLDLGMALGPIIGGALYANVDLAWFYPILMLTMPIAIGIYLMTDRNRVDSSTRRP</sequence>
<dbReference type="InterPro" id="IPR020846">
    <property type="entry name" value="MFS_dom"/>
</dbReference>
<evidence type="ECO:0000256" key="2">
    <source>
        <dbReference type="ARBA" id="ARBA00022692"/>
    </source>
</evidence>
<dbReference type="GO" id="GO:0005886">
    <property type="term" value="C:plasma membrane"/>
    <property type="evidence" value="ECO:0007669"/>
    <property type="project" value="UniProtKB-SubCell"/>
</dbReference>